<accession>A0A9P0E3Z6</accession>
<dbReference type="AlphaFoldDB" id="A0A9P0E3Z6"/>
<proteinExistence type="predicted"/>
<keyword evidence="2" id="KW-1185">Reference proteome</keyword>
<evidence type="ECO:0000313" key="1">
    <source>
        <dbReference type="EMBL" id="CAH1389408.1"/>
    </source>
</evidence>
<sequence length="82" mass="9140">MFTRVSSPGHGGFRAKLHSFGKDIDPLCPTCGVPETAEHVIVNCTVFDGLRAGMMEKIGVYDLTEDEFPQLVTEHEPEEYQQ</sequence>
<evidence type="ECO:0000313" key="2">
    <source>
        <dbReference type="Proteomes" id="UP001152798"/>
    </source>
</evidence>
<gene>
    <name evidence="1" type="ORF">NEZAVI_LOCUS820</name>
</gene>
<dbReference type="EMBL" id="OV725077">
    <property type="protein sequence ID" value="CAH1389408.1"/>
    <property type="molecule type" value="Genomic_DNA"/>
</dbReference>
<organism evidence="1 2">
    <name type="scientific">Nezara viridula</name>
    <name type="common">Southern green stink bug</name>
    <name type="synonym">Cimex viridulus</name>
    <dbReference type="NCBI Taxonomy" id="85310"/>
    <lineage>
        <taxon>Eukaryota</taxon>
        <taxon>Metazoa</taxon>
        <taxon>Ecdysozoa</taxon>
        <taxon>Arthropoda</taxon>
        <taxon>Hexapoda</taxon>
        <taxon>Insecta</taxon>
        <taxon>Pterygota</taxon>
        <taxon>Neoptera</taxon>
        <taxon>Paraneoptera</taxon>
        <taxon>Hemiptera</taxon>
        <taxon>Heteroptera</taxon>
        <taxon>Panheteroptera</taxon>
        <taxon>Pentatomomorpha</taxon>
        <taxon>Pentatomoidea</taxon>
        <taxon>Pentatomidae</taxon>
        <taxon>Pentatominae</taxon>
        <taxon>Nezara</taxon>
    </lineage>
</organism>
<dbReference type="Proteomes" id="UP001152798">
    <property type="component" value="Chromosome 1"/>
</dbReference>
<reference evidence="1" key="1">
    <citation type="submission" date="2022-01" db="EMBL/GenBank/DDBJ databases">
        <authorList>
            <person name="King R."/>
        </authorList>
    </citation>
    <scope>NUCLEOTIDE SEQUENCE</scope>
</reference>
<dbReference type="OrthoDB" id="411823at2759"/>
<name>A0A9P0E3Z6_NEZVI</name>
<protein>
    <submittedName>
        <fullName evidence="1">Uncharacterized protein</fullName>
    </submittedName>
</protein>